<evidence type="ECO:0000313" key="2">
    <source>
        <dbReference type="EMBL" id="EKO38604.1"/>
    </source>
</evidence>
<reference evidence="2 3" key="1">
    <citation type="submission" date="2012-07" db="EMBL/GenBank/DDBJ databases">
        <title>Draft genome sequence of Desulfovibrio magneticus str. Maddingley MBC34 obtained from a metagenomic sequence of a methanogenic enrichment isolated from coal-seam formation water in Victoria, Australia.</title>
        <authorList>
            <person name="Greenfield P."/>
            <person name="Hendry P."/>
            <person name="Li D."/>
            <person name="Rosewarne C.P."/>
            <person name="Tran-Dinh N."/>
            <person name="Elbourne L.D.H."/>
            <person name="Paulsen I.T."/>
            <person name="Midgley D.J."/>
        </authorList>
    </citation>
    <scope>NUCLEOTIDE SEQUENCE [LARGE SCALE GENOMIC DNA]</scope>
    <source>
        <strain evidence="3">Maddingley MBC34</strain>
    </source>
</reference>
<evidence type="ECO:0000313" key="3">
    <source>
        <dbReference type="Proteomes" id="UP000006272"/>
    </source>
</evidence>
<name>K6GBY0_9BACT</name>
<feature type="compositionally biased region" description="Basic residues" evidence="1">
    <location>
        <begin position="61"/>
        <end position="70"/>
    </location>
</feature>
<gene>
    <name evidence="2" type="ORF">B193_2702</name>
</gene>
<sequence>MPAATPAAVDILDALLRADDDTPYPGEQDLARLIRRAAAPPPRTPAAPPPLAAVPVQPKPPKPRARKRKATHYLAPELADRLDAAAQGLSTLAGQAPQASRRIAKSAVVEAALALALADFEAKAAASPLAGRLLPRT</sequence>
<dbReference type="Proteomes" id="UP000006272">
    <property type="component" value="Unassembled WGS sequence"/>
</dbReference>
<organism evidence="2 3">
    <name type="scientific">Solidesulfovibrio magneticus str. Maddingley MBC34</name>
    <dbReference type="NCBI Taxonomy" id="1206767"/>
    <lineage>
        <taxon>Bacteria</taxon>
        <taxon>Pseudomonadati</taxon>
        <taxon>Thermodesulfobacteriota</taxon>
        <taxon>Desulfovibrionia</taxon>
        <taxon>Desulfovibrionales</taxon>
        <taxon>Desulfovibrionaceae</taxon>
        <taxon>Solidesulfovibrio</taxon>
    </lineage>
</organism>
<comment type="caution">
    <text evidence="2">The sequence shown here is derived from an EMBL/GenBank/DDBJ whole genome shotgun (WGS) entry which is preliminary data.</text>
</comment>
<feature type="region of interest" description="Disordered" evidence="1">
    <location>
        <begin position="38"/>
        <end position="70"/>
    </location>
</feature>
<dbReference type="PATRIC" id="fig|1206767.3.peg.2649"/>
<accession>K6GBY0</accession>
<feature type="compositionally biased region" description="Pro residues" evidence="1">
    <location>
        <begin position="39"/>
        <end position="60"/>
    </location>
</feature>
<proteinExistence type="predicted"/>
<evidence type="ECO:0000256" key="1">
    <source>
        <dbReference type="SAM" id="MobiDB-lite"/>
    </source>
</evidence>
<dbReference type="AlphaFoldDB" id="K6GBY0"/>
<protein>
    <submittedName>
        <fullName evidence="2">Uncharacterized protein</fullName>
    </submittedName>
</protein>
<dbReference type="EMBL" id="ALAO01000229">
    <property type="protein sequence ID" value="EKO38604.1"/>
    <property type="molecule type" value="Genomic_DNA"/>
</dbReference>